<dbReference type="AlphaFoldDB" id="A0AAN3M503"/>
<protein>
    <recommendedName>
        <fullName evidence="6">Type II toxin-antitoxin system RnlA family toxin</fullName>
    </recommendedName>
</protein>
<dbReference type="Pfam" id="PF19417">
    <property type="entry name" value="RnlA_toxin_N"/>
    <property type="match status" value="1"/>
</dbReference>
<dbReference type="Pfam" id="PF15935">
    <property type="entry name" value="RnlA_toxin"/>
    <property type="match status" value="1"/>
</dbReference>
<dbReference type="CDD" id="cd14795">
    <property type="entry name" value="RNLA_N_2"/>
    <property type="match status" value="1"/>
</dbReference>
<dbReference type="Proteomes" id="UP000005056">
    <property type="component" value="Unassembled WGS sequence"/>
</dbReference>
<accession>A0AAN3M503</accession>
<dbReference type="Gene3D" id="6.10.250.2650">
    <property type="match status" value="1"/>
</dbReference>
<proteinExistence type="predicted"/>
<dbReference type="InterPro" id="IPR043994">
    <property type="entry name" value="RnlA/LsoA-toxin_DBD"/>
</dbReference>
<evidence type="ECO:0000313" key="4">
    <source>
        <dbReference type="EMBL" id="EFU32805.1"/>
    </source>
</evidence>
<dbReference type="InterPro" id="IPR045837">
    <property type="entry name" value="RnlA_toxin_N"/>
</dbReference>
<dbReference type="InterPro" id="IPR031845">
    <property type="entry name" value="RnlA_toxin_NRD"/>
</dbReference>
<evidence type="ECO:0000259" key="3">
    <source>
        <dbReference type="Pfam" id="PF19417"/>
    </source>
</evidence>
<evidence type="ECO:0000259" key="2">
    <source>
        <dbReference type="Pfam" id="PF19034"/>
    </source>
</evidence>
<feature type="domain" description="Bacterial toxin RNase RnlA/LsoA DBD" evidence="2">
    <location>
        <begin position="240"/>
        <end position="361"/>
    </location>
</feature>
<dbReference type="Gene3D" id="3.30.310.240">
    <property type="entry name" value="Bacterial toxin RNase RnlA/LsoA, N-terminal domain"/>
    <property type="match status" value="1"/>
</dbReference>
<evidence type="ECO:0000259" key="1">
    <source>
        <dbReference type="Pfam" id="PF15935"/>
    </source>
</evidence>
<feature type="domain" description="Bacterial toxin RNase RnlA/LsoA N-terminal repeated" evidence="1">
    <location>
        <begin position="135"/>
        <end position="220"/>
    </location>
</feature>
<organism evidence="4 5">
    <name type="scientific">Escherichia coli MS 85-1</name>
    <dbReference type="NCBI Taxonomy" id="679202"/>
    <lineage>
        <taxon>Bacteria</taxon>
        <taxon>Pseudomonadati</taxon>
        <taxon>Pseudomonadota</taxon>
        <taxon>Gammaproteobacteria</taxon>
        <taxon>Enterobacterales</taxon>
        <taxon>Enterobacteriaceae</taxon>
        <taxon>Escherichia</taxon>
    </lineage>
</organism>
<sequence length="393" mass="44834">MAAGGILSVPDFRIQRLIRLKRGYIVEFAKFFYRVKQMTVRNYTNLNLDRTTIEATSRAFIENKNYSVHSIGPMPGARAGLRVVFAKPGEALATVNIFYNNGGTSTVQYQTGANHNLGKELADDLYETINPAEFEQVNMVLQGFVEANVLSVLQLSAEQPHIQFYEYLRNTHTTVWKIHSPEFQDELTVSLHHRNGTLQIQGRPLSCYRVFIFNLSELLDLQGLEKVLIRQDDGKAYIVQKEVARSHLECEMGDAYPLLHKNVEKLLVSGLCVKLAAPDLPDYCMLLYPELRSVEGVLKSTMYRYGMPITQDGFGRYFDKIGSEFILKQQFGCNLSSAKVKTINDAYTFFNRERHGLFHMEIVVDTSRMVSDMARLMTKARQAWGIIKDLYIV</sequence>
<evidence type="ECO:0008006" key="6">
    <source>
        <dbReference type="Google" id="ProtNLM"/>
    </source>
</evidence>
<dbReference type="Gene3D" id="1.10.8.1130">
    <property type="entry name" value="Bacterial toxin RNase RnlA/LsoA, C-terminal Dmd-binding domain"/>
    <property type="match status" value="1"/>
</dbReference>
<dbReference type="GO" id="GO:0004521">
    <property type="term" value="F:RNA endonuclease activity"/>
    <property type="evidence" value="ECO:0007669"/>
    <property type="project" value="InterPro"/>
</dbReference>
<feature type="domain" description="Bacterial toxin RNase RnlA/LsoA N-terminal" evidence="3">
    <location>
        <begin position="43"/>
        <end position="123"/>
    </location>
</feature>
<reference evidence="4 5" key="1">
    <citation type="submission" date="2010-09" db="EMBL/GenBank/DDBJ databases">
        <authorList>
            <person name="Weinstock G."/>
            <person name="Sodergren E."/>
            <person name="Clifton S."/>
            <person name="Fulton L."/>
            <person name="Fulton B."/>
            <person name="Courtney L."/>
            <person name="Fronick C."/>
            <person name="Harrison M."/>
            <person name="Strong C."/>
            <person name="Farmer C."/>
            <person name="Delahaunty K."/>
            <person name="Markovic C."/>
            <person name="Hall O."/>
            <person name="Minx P."/>
            <person name="Tomlinson C."/>
            <person name="Mitreva M."/>
            <person name="Hou S."/>
            <person name="Chen J."/>
            <person name="Wollam A."/>
            <person name="Pepin K.H."/>
            <person name="Johnson M."/>
            <person name="Bhonagiri V."/>
            <person name="Zhang X."/>
            <person name="Suruliraj S."/>
            <person name="Warren W."/>
            <person name="Chinwalla A."/>
            <person name="Mardis E.R."/>
            <person name="Wilson R.K."/>
        </authorList>
    </citation>
    <scope>NUCLEOTIDE SEQUENCE [LARGE SCALE GENOMIC DNA]</scope>
    <source>
        <strain evidence="4 5">MS 85-1</strain>
    </source>
</reference>
<dbReference type="Gene3D" id="3.30.160.690">
    <property type="entry name" value="Bacterial toxin RNase RnlA/LsoA, N repeated domain"/>
    <property type="match status" value="1"/>
</dbReference>
<dbReference type="CDD" id="cd14794">
    <property type="entry name" value="RNLA_N_1"/>
    <property type="match status" value="1"/>
</dbReference>
<dbReference type="EMBL" id="ADWQ01000055">
    <property type="protein sequence ID" value="EFU32805.1"/>
    <property type="molecule type" value="Genomic_DNA"/>
</dbReference>
<gene>
    <name evidence="4" type="ORF">HMPREF9350_05356</name>
</gene>
<name>A0AAN3M503_ECOLX</name>
<evidence type="ECO:0000313" key="5">
    <source>
        <dbReference type="Proteomes" id="UP000005056"/>
    </source>
</evidence>
<comment type="caution">
    <text evidence="4">The sequence shown here is derived from an EMBL/GenBank/DDBJ whole genome shotgun (WGS) entry which is preliminary data.</text>
</comment>
<dbReference type="Pfam" id="PF19034">
    <property type="entry name" value="RnlA-toxin_DBD"/>
    <property type="match status" value="1"/>
</dbReference>